<dbReference type="EMBL" id="CAUYUJ010000414">
    <property type="protein sequence ID" value="CAK0790408.1"/>
    <property type="molecule type" value="Genomic_DNA"/>
</dbReference>
<comment type="caution">
    <text evidence="2">The sequence shown here is derived from an EMBL/GenBank/DDBJ whole genome shotgun (WGS) entry which is preliminary data.</text>
</comment>
<proteinExistence type="predicted"/>
<name>A0ABN9PC31_9DINO</name>
<accession>A0ABN9PC31</accession>
<dbReference type="Proteomes" id="UP001189429">
    <property type="component" value="Unassembled WGS sequence"/>
</dbReference>
<protein>
    <submittedName>
        <fullName evidence="2">Uncharacterized protein</fullName>
    </submittedName>
</protein>
<keyword evidence="3" id="KW-1185">Reference proteome</keyword>
<evidence type="ECO:0000256" key="1">
    <source>
        <dbReference type="SAM" id="MobiDB-lite"/>
    </source>
</evidence>
<organism evidence="2 3">
    <name type="scientific">Prorocentrum cordatum</name>
    <dbReference type="NCBI Taxonomy" id="2364126"/>
    <lineage>
        <taxon>Eukaryota</taxon>
        <taxon>Sar</taxon>
        <taxon>Alveolata</taxon>
        <taxon>Dinophyceae</taxon>
        <taxon>Prorocentrales</taxon>
        <taxon>Prorocentraceae</taxon>
        <taxon>Prorocentrum</taxon>
    </lineage>
</organism>
<feature type="region of interest" description="Disordered" evidence="1">
    <location>
        <begin position="61"/>
        <end position="91"/>
    </location>
</feature>
<evidence type="ECO:0000313" key="2">
    <source>
        <dbReference type="EMBL" id="CAK0790408.1"/>
    </source>
</evidence>
<evidence type="ECO:0000313" key="3">
    <source>
        <dbReference type="Proteomes" id="UP001189429"/>
    </source>
</evidence>
<feature type="compositionally biased region" description="Low complexity" evidence="1">
    <location>
        <begin position="1"/>
        <end position="16"/>
    </location>
</feature>
<gene>
    <name evidence="2" type="ORF">PCOR1329_LOCUS1691</name>
</gene>
<sequence length="120" mass="12282">MAPARGSAPAAPSASRLTPGLWTTTTATTAAAATTVWRTGLGPWEGGRLRGGLGLRLRELGGQGEEAGADPQGMCPHAPQGRRSGDAPRRAPNRFITTCEARAHIRLDAAAPETSGAARS</sequence>
<reference evidence="2" key="1">
    <citation type="submission" date="2023-10" db="EMBL/GenBank/DDBJ databases">
        <authorList>
            <person name="Chen Y."/>
            <person name="Shah S."/>
            <person name="Dougan E. K."/>
            <person name="Thang M."/>
            <person name="Chan C."/>
        </authorList>
    </citation>
    <scope>NUCLEOTIDE SEQUENCE [LARGE SCALE GENOMIC DNA]</scope>
</reference>
<feature type="region of interest" description="Disordered" evidence="1">
    <location>
        <begin position="1"/>
        <end position="21"/>
    </location>
</feature>